<evidence type="ECO:0000313" key="7">
    <source>
        <dbReference type="Proteomes" id="UP000053260"/>
    </source>
</evidence>
<keyword evidence="4" id="KW-1133">Transmembrane helix</keyword>
<protein>
    <recommendedName>
        <fullName evidence="5">N-acetyltransferase domain-containing protein</fullName>
    </recommendedName>
</protein>
<dbReference type="GO" id="GO:0016747">
    <property type="term" value="F:acyltransferase activity, transferring groups other than amino-acyl groups"/>
    <property type="evidence" value="ECO:0007669"/>
    <property type="project" value="InterPro"/>
</dbReference>
<dbReference type="PROSITE" id="PS51186">
    <property type="entry name" value="GNAT"/>
    <property type="match status" value="1"/>
</dbReference>
<dbReference type="InterPro" id="IPR016181">
    <property type="entry name" value="Acyl_CoA_acyltransferase"/>
</dbReference>
<dbReference type="STRING" id="909626.AQJ91_15935"/>
<feature type="transmembrane region" description="Helical" evidence="4">
    <location>
        <begin position="261"/>
        <end position="277"/>
    </location>
</feature>
<name>A0A101V0H8_9ACTN</name>
<dbReference type="Gene3D" id="3.40.630.30">
    <property type="match status" value="1"/>
</dbReference>
<dbReference type="PANTHER" id="PTHR43420">
    <property type="entry name" value="ACETYLTRANSFERASE"/>
    <property type="match status" value="1"/>
</dbReference>
<dbReference type="InterPro" id="IPR000182">
    <property type="entry name" value="GNAT_dom"/>
</dbReference>
<feature type="transmembrane region" description="Helical" evidence="4">
    <location>
        <begin position="32"/>
        <end position="49"/>
    </location>
</feature>
<feature type="region of interest" description="Disordered" evidence="3">
    <location>
        <begin position="462"/>
        <end position="487"/>
    </location>
</feature>
<accession>A0A101V0H8</accession>
<evidence type="ECO:0000313" key="6">
    <source>
        <dbReference type="EMBL" id="KUO20261.1"/>
    </source>
</evidence>
<feature type="compositionally biased region" description="Basic and acidic residues" evidence="3">
    <location>
        <begin position="477"/>
        <end position="487"/>
    </location>
</feature>
<dbReference type="Pfam" id="PF00583">
    <property type="entry name" value="Acetyltransf_1"/>
    <property type="match status" value="1"/>
</dbReference>
<dbReference type="Proteomes" id="UP000053260">
    <property type="component" value="Unassembled WGS sequence"/>
</dbReference>
<feature type="transmembrane region" description="Helical" evidence="4">
    <location>
        <begin position="213"/>
        <end position="241"/>
    </location>
</feature>
<dbReference type="InterPro" id="IPR050680">
    <property type="entry name" value="YpeA/RimI_acetyltransf"/>
</dbReference>
<dbReference type="AlphaFoldDB" id="A0A101V0H8"/>
<keyword evidence="1" id="KW-0808">Transferase</keyword>
<feature type="transmembrane region" description="Helical" evidence="4">
    <location>
        <begin position="109"/>
        <end position="127"/>
    </location>
</feature>
<evidence type="ECO:0000256" key="4">
    <source>
        <dbReference type="SAM" id="Phobius"/>
    </source>
</evidence>
<dbReference type="EMBL" id="LMXB01000041">
    <property type="protein sequence ID" value="KUO20261.1"/>
    <property type="molecule type" value="Genomic_DNA"/>
</dbReference>
<organism evidence="6 7">
    <name type="scientific">Streptomyces dysideae</name>
    <dbReference type="NCBI Taxonomy" id="909626"/>
    <lineage>
        <taxon>Bacteria</taxon>
        <taxon>Bacillati</taxon>
        <taxon>Actinomycetota</taxon>
        <taxon>Actinomycetes</taxon>
        <taxon>Kitasatosporales</taxon>
        <taxon>Streptomycetaceae</taxon>
        <taxon>Streptomyces</taxon>
    </lineage>
</organism>
<proteinExistence type="predicted"/>
<keyword evidence="4" id="KW-0812">Transmembrane</keyword>
<evidence type="ECO:0000256" key="1">
    <source>
        <dbReference type="ARBA" id="ARBA00022679"/>
    </source>
</evidence>
<feature type="transmembrane region" description="Helical" evidence="4">
    <location>
        <begin position="133"/>
        <end position="150"/>
    </location>
</feature>
<sequence>MPTAARTTAGITAGAVAMTVLVTLVLTGQENLALVIVLPIGAVFVIVAAPPRIVLILAAVVALVSPTAWPSMGDLGGATVRLGDLLVLLIGITCLVRPRPDRHMPVLRAMGALLIFGVLRSSLAGGIPTVSSFLRVMEFVVAGAALGLFLPRGFDVWRRARWVLLGVLVTVPLSGYTSTRWSGLPGGPNEVALLAAVLVVLGFAEGSKPVKCLLVFSGLLFLFGSRGIAASAGGLVGLAVLSMHRRGHFRWRSQQGRINPLVVIGVAVGTVFVLPVIRPDMGVTLKVHSLQATSFGPAFAATNPLVGGGWSLVNREALVDAYRQTNIMGLHNVYLCMAVFLGAIGLAMFLMLLWCAWRHGDRVTRAVLVTVAVWFNTIGAFPGAGWGILGLVVAACASQGANNGERPASCSGLRMNTDAVDAFPSPGKAIASRGAFRPAVSKIRPRTAEPADQVEWTRHRTGTKIDPLPPVSVRTLPEGRDTPKECTESCGSARLHRHREPLCHARAIADRTEVPGMHGTDDRAAVSRPGLQLHCLGAVMEELLSPLTDLERRVHRKSSYYDEEPWQAENFAQELPGKRELSLVATDSGRPVGFVIASRKPDGTHIHRVATDPDLWGTGIASRLLTRVLTQAPGTTTLVCDPRNKPALALYTRAGFHIAGTTPDGKLSLATGTALPQRVFSERKT</sequence>
<evidence type="ECO:0000256" key="2">
    <source>
        <dbReference type="ARBA" id="ARBA00023315"/>
    </source>
</evidence>
<feature type="transmembrane region" description="Helical" evidence="4">
    <location>
        <begin position="162"/>
        <end position="179"/>
    </location>
</feature>
<evidence type="ECO:0000259" key="5">
    <source>
        <dbReference type="PROSITE" id="PS51186"/>
    </source>
</evidence>
<feature type="transmembrane region" description="Helical" evidence="4">
    <location>
        <begin position="78"/>
        <end position="97"/>
    </location>
</feature>
<dbReference type="SUPFAM" id="SSF55729">
    <property type="entry name" value="Acyl-CoA N-acyltransferases (Nat)"/>
    <property type="match status" value="1"/>
</dbReference>
<feature type="transmembrane region" description="Helical" evidence="4">
    <location>
        <begin position="332"/>
        <end position="354"/>
    </location>
</feature>
<feature type="domain" description="N-acetyltransferase" evidence="5">
    <location>
        <begin position="542"/>
        <end position="678"/>
    </location>
</feature>
<comment type="caution">
    <text evidence="6">The sequence shown here is derived from an EMBL/GenBank/DDBJ whole genome shotgun (WGS) entry which is preliminary data.</text>
</comment>
<feature type="transmembrane region" description="Helical" evidence="4">
    <location>
        <begin position="7"/>
        <end position="26"/>
    </location>
</feature>
<feature type="transmembrane region" description="Helical" evidence="4">
    <location>
        <begin position="366"/>
        <end position="389"/>
    </location>
</feature>
<keyword evidence="4" id="KW-0472">Membrane</keyword>
<keyword evidence="7" id="KW-1185">Reference proteome</keyword>
<gene>
    <name evidence="6" type="ORF">AQJ91_15935</name>
</gene>
<keyword evidence="2" id="KW-0012">Acyltransferase</keyword>
<dbReference type="CDD" id="cd04301">
    <property type="entry name" value="NAT_SF"/>
    <property type="match status" value="1"/>
</dbReference>
<reference evidence="6 7" key="1">
    <citation type="submission" date="2015-10" db="EMBL/GenBank/DDBJ databases">
        <title>Draft genome sequence of Streptomyces sp. RV15, isolated from a marine sponge.</title>
        <authorList>
            <person name="Ruckert C."/>
            <person name="Abdelmohsen U.R."/>
            <person name="Winkler A."/>
            <person name="Hentschel U."/>
            <person name="Kalinowski J."/>
            <person name="Kampfer P."/>
            <person name="Glaeser S."/>
        </authorList>
    </citation>
    <scope>NUCLEOTIDE SEQUENCE [LARGE SCALE GENOMIC DNA]</scope>
    <source>
        <strain evidence="6 7">RV15</strain>
    </source>
</reference>
<evidence type="ECO:0000256" key="3">
    <source>
        <dbReference type="SAM" id="MobiDB-lite"/>
    </source>
</evidence>